<reference evidence="7 8" key="1">
    <citation type="journal article" date="2019" name="Int. J. Syst. Evol. Microbiol.">
        <title>The Global Catalogue of Microorganisms (GCM) 10K type strain sequencing project: providing services to taxonomists for standard genome sequencing and annotation.</title>
        <authorList>
            <consortium name="The Broad Institute Genomics Platform"/>
            <consortium name="The Broad Institute Genome Sequencing Center for Infectious Disease"/>
            <person name="Wu L."/>
            <person name="Ma J."/>
        </authorList>
    </citation>
    <scope>NUCLEOTIDE SEQUENCE [LARGE SCALE GENOMIC DNA]</scope>
    <source>
        <strain evidence="7 8">JCM 15933</strain>
    </source>
</reference>
<keyword evidence="4 6" id="KW-1133">Transmembrane helix</keyword>
<organism evidence="7 8">
    <name type="scientific">Dactylosporangium maewongense</name>
    <dbReference type="NCBI Taxonomy" id="634393"/>
    <lineage>
        <taxon>Bacteria</taxon>
        <taxon>Bacillati</taxon>
        <taxon>Actinomycetota</taxon>
        <taxon>Actinomycetes</taxon>
        <taxon>Micromonosporales</taxon>
        <taxon>Micromonosporaceae</taxon>
        <taxon>Dactylosporangium</taxon>
    </lineage>
</organism>
<dbReference type="CDD" id="cd06579">
    <property type="entry name" value="TM_PBP1_transp_AraH_like"/>
    <property type="match status" value="1"/>
</dbReference>
<evidence type="ECO:0000313" key="8">
    <source>
        <dbReference type="Proteomes" id="UP001501470"/>
    </source>
</evidence>
<dbReference type="Proteomes" id="UP001501470">
    <property type="component" value="Unassembled WGS sequence"/>
</dbReference>
<comment type="caution">
    <text evidence="7">The sequence shown here is derived from an EMBL/GenBank/DDBJ whole genome shotgun (WGS) entry which is preliminary data.</text>
</comment>
<sequence>MSELRAATLGYAVLAATAAAYLAVYTTSLGHLPTPFDYLSLLNTSLPLVFVAIGQSLVVLTGGIDLSVGGMVGLGVAIVAAGSTGSAAVTAGWMLAAVAAGAACGAVNGVVVARGRIAPILTTLATLSVYSGLALKVLPVPGGEISPAVRSVLTDPDLPTGLIWLGAAVAGWLVLRRTRFGMRVYAVGSDEAAARASGVPTVRVKVGVYSLSGLCSGLAAVFYVSTTTSGDPNAGDPFILTSIAAVVVGGIAFAGGRGSALGAVAGAFALTLVIDVLFFAGIDPLYQSLFQGLFLVVAVLLGSLLRWRRSGSPPRLRRSGGLLRLRRSGGPLRWRRS</sequence>
<evidence type="ECO:0000256" key="2">
    <source>
        <dbReference type="ARBA" id="ARBA00022475"/>
    </source>
</evidence>
<feature type="transmembrane region" description="Helical" evidence="6">
    <location>
        <begin position="158"/>
        <end position="175"/>
    </location>
</feature>
<keyword evidence="3 6" id="KW-0812">Transmembrane</keyword>
<protein>
    <submittedName>
        <fullName evidence="7">ABC transporter permease</fullName>
    </submittedName>
</protein>
<keyword evidence="5 6" id="KW-0472">Membrane</keyword>
<dbReference type="PANTHER" id="PTHR32196:SF72">
    <property type="entry name" value="RIBOSE IMPORT PERMEASE PROTEIN RBSC"/>
    <property type="match status" value="1"/>
</dbReference>
<gene>
    <name evidence="7" type="ORF">GCM10009827_027900</name>
</gene>
<evidence type="ECO:0000256" key="6">
    <source>
        <dbReference type="SAM" id="Phobius"/>
    </source>
</evidence>
<proteinExistence type="predicted"/>
<keyword evidence="2" id="KW-1003">Cell membrane</keyword>
<evidence type="ECO:0000256" key="4">
    <source>
        <dbReference type="ARBA" id="ARBA00022989"/>
    </source>
</evidence>
<keyword evidence="8" id="KW-1185">Reference proteome</keyword>
<dbReference type="RefSeq" id="WP_344502259.1">
    <property type="nucleotide sequence ID" value="NZ_BAAAQD010000004.1"/>
</dbReference>
<accession>A0ABN2A6E3</accession>
<name>A0ABN2A6E3_9ACTN</name>
<feature type="transmembrane region" description="Helical" evidence="6">
    <location>
        <begin position="38"/>
        <end position="59"/>
    </location>
</feature>
<evidence type="ECO:0000256" key="3">
    <source>
        <dbReference type="ARBA" id="ARBA00022692"/>
    </source>
</evidence>
<feature type="transmembrane region" description="Helical" evidence="6">
    <location>
        <begin position="261"/>
        <end position="282"/>
    </location>
</feature>
<dbReference type="PANTHER" id="PTHR32196">
    <property type="entry name" value="ABC TRANSPORTER PERMEASE PROTEIN YPHD-RELATED-RELATED"/>
    <property type="match status" value="1"/>
</dbReference>
<comment type="subcellular location">
    <subcellularLocation>
        <location evidence="1">Cell membrane</location>
        <topology evidence="1">Multi-pass membrane protein</topology>
    </subcellularLocation>
</comment>
<evidence type="ECO:0000313" key="7">
    <source>
        <dbReference type="EMBL" id="GAA1512051.1"/>
    </source>
</evidence>
<evidence type="ECO:0000256" key="5">
    <source>
        <dbReference type="ARBA" id="ARBA00023136"/>
    </source>
</evidence>
<dbReference type="InterPro" id="IPR001851">
    <property type="entry name" value="ABC_transp_permease"/>
</dbReference>
<feature type="transmembrane region" description="Helical" evidence="6">
    <location>
        <begin position="237"/>
        <end position="254"/>
    </location>
</feature>
<feature type="transmembrane region" description="Helical" evidence="6">
    <location>
        <begin position="91"/>
        <end position="113"/>
    </location>
</feature>
<feature type="transmembrane region" description="Helical" evidence="6">
    <location>
        <begin position="206"/>
        <end position="225"/>
    </location>
</feature>
<feature type="transmembrane region" description="Helical" evidence="6">
    <location>
        <begin position="120"/>
        <end position="138"/>
    </location>
</feature>
<feature type="transmembrane region" description="Helical" evidence="6">
    <location>
        <begin position="66"/>
        <end position="85"/>
    </location>
</feature>
<dbReference type="Pfam" id="PF02653">
    <property type="entry name" value="BPD_transp_2"/>
    <property type="match status" value="1"/>
</dbReference>
<feature type="transmembrane region" description="Helical" evidence="6">
    <location>
        <begin position="288"/>
        <end position="307"/>
    </location>
</feature>
<evidence type="ECO:0000256" key="1">
    <source>
        <dbReference type="ARBA" id="ARBA00004651"/>
    </source>
</evidence>
<dbReference type="EMBL" id="BAAAQD010000004">
    <property type="protein sequence ID" value="GAA1512051.1"/>
    <property type="molecule type" value="Genomic_DNA"/>
</dbReference>